<dbReference type="Proteomes" id="UP001295794">
    <property type="component" value="Unassembled WGS sequence"/>
</dbReference>
<evidence type="ECO:0000313" key="1">
    <source>
        <dbReference type="EMBL" id="CAK5266454.1"/>
    </source>
</evidence>
<feature type="non-terminal residue" evidence="1">
    <location>
        <position position="117"/>
    </location>
</feature>
<comment type="caution">
    <text evidence="1">The sequence shown here is derived from an EMBL/GenBank/DDBJ whole genome shotgun (WGS) entry which is preliminary data.</text>
</comment>
<keyword evidence="2" id="KW-1185">Reference proteome</keyword>
<feature type="non-terminal residue" evidence="1">
    <location>
        <position position="1"/>
    </location>
</feature>
<dbReference type="AlphaFoldDB" id="A0AAD2JWW7"/>
<dbReference type="EMBL" id="CAVNYO010000109">
    <property type="protein sequence ID" value="CAK5266454.1"/>
    <property type="molecule type" value="Genomic_DNA"/>
</dbReference>
<gene>
    <name evidence="1" type="ORF">MYCIT1_LOCUS8200</name>
</gene>
<proteinExistence type="predicted"/>
<evidence type="ECO:0000313" key="2">
    <source>
        <dbReference type="Proteomes" id="UP001295794"/>
    </source>
</evidence>
<organism evidence="1 2">
    <name type="scientific">Mycena citricolor</name>
    <dbReference type="NCBI Taxonomy" id="2018698"/>
    <lineage>
        <taxon>Eukaryota</taxon>
        <taxon>Fungi</taxon>
        <taxon>Dikarya</taxon>
        <taxon>Basidiomycota</taxon>
        <taxon>Agaricomycotina</taxon>
        <taxon>Agaricomycetes</taxon>
        <taxon>Agaricomycetidae</taxon>
        <taxon>Agaricales</taxon>
        <taxon>Marasmiineae</taxon>
        <taxon>Mycenaceae</taxon>
        <taxon>Mycena</taxon>
    </lineage>
</organism>
<accession>A0AAD2JWW7</accession>
<protein>
    <submittedName>
        <fullName evidence="1">Uncharacterized protein</fullName>
    </submittedName>
</protein>
<sequence length="117" mass="12332">EGSMNTWWASSMDPSREAACSSSGIAGNPPFWTCKIRSISLRHSMSFTRSSPTACATCSDILGSTLQSSASPVGKIFVSLAISSAICPCEFSRADIWPFISACTLSSVMYASRSGTS</sequence>
<name>A0AAD2JWW7_9AGAR</name>
<reference evidence="1" key="1">
    <citation type="submission" date="2023-11" db="EMBL/GenBank/DDBJ databases">
        <authorList>
            <person name="De Vega J J."/>
            <person name="De Vega J J."/>
        </authorList>
    </citation>
    <scope>NUCLEOTIDE SEQUENCE</scope>
</reference>